<dbReference type="PANTHER" id="PTHR35512">
    <property type="entry name" value="OS11G0550900 PROTEIN"/>
    <property type="match status" value="1"/>
</dbReference>
<dbReference type="Proteomes" id="UP000583929">
    <property type="component" value="Unassembled WGS sequence"/>
</dbReference>
<feature type="signal peptide" evidence="1">
    <location>
        <begin position="1"/>
        <end position="25"/>
    </location>
</feature>
<comment type="caution">
    <text evidence="2">The sequence shown here is derived from an EMBL/GenBank/DDBJ whole genome shotgun (WGS) entry which is preliminary data.</text>
</comment>
<name>A0A7J6HRR9_CANSA</name>
<keyword evidence="3" id="KW-1185">Reference proteome</keyword>
<accession>A0A7J6HRR9</accession>
<dbReference type="AlphaFoldDB" id="A0A7J6HRR9"/>
<keyword evidence="1" id="KW-0732">Signal</keyword>
<sequence length="225" mass="24736">MLGISYGELFLLIGATAALVGKTKAELGLCLFFVLRPKDLPIIARTLGRFAGRSIGYVQLVLGQFENVMHQSQARQVHEELQETMSQLEAIRHEIRSISFMNPSPLTRNLMDSALNPNNHVNSGENLVEKSVEEQKPKVKDNSFKTSSSVDLHSQATSFAKLAKSEVVQNISLKGNLEKVKFDYEVGVFVILPVSAESGGLLPNRNGYFEISIVFPPISALASFS</sequence>
<evidence type="ECO:0000256" key="1">
    <source>
        <dbReference type="SAM" id="SignalP"/>
    </source>
</evidence>
<evidence type="ECO:0000313" key="2">
    <source>
        <dbReference type="EMBL" id="KAF4397956.1"/>
    </source>
</evidence>
<organism evidence="2 3">
    <name type="scientific">Cannabis sativa</name>
    <name type="common">Hemp</name>
    <name type="synonym">Marijuana</name>
    <dbReference type="NCBI Taxonomy" id="3483"/>
    <lineage>
        <taxon>Eukaryota</taxon>
        <taxon>Viridiplantae</taxon>
        <taxon>Streptophyta</taxon>
        <taxon>Embryophyta</taxon>
        <taxon>Tracheophyta</taxon>
        <taxon>Spermatophyta</taxon>
        <taxon>Magnoliopsida</taxon>
        <taxon>eudicotyledons</taxon>
        <taxon>Gunneridae</taxon>
        <taxon>Pentapetalae</taxon>
        <taxon>rosids</taxon>
        <taxon>fabids</taxon>
        <taxon>Rosales</taxon>
        <taxon>Cannabaceae</taxon>
        <taxon>Cannabis</taxon>
    </lineage>
</organism>
<dbReference type="EMBL" id="JAATIQ010000029">
    <property type="protein sequence ID" value="KAF4397956.1"/>
    <property type="molecule type" value="Genomic_DNA"/>
</dbReference>
<feature type="chain" id="PRO_5029851088" evidence="1">
    <location>
        <begin position="26"/>
        <end position="225"/>
    </location>
</feature>
<gene>
    <name evidence="2" type="ORF">G4B88_019677</name>
</gene>
<protein>
    <submittedName>
        <fullName evidence="2">Uncharacterized protein</fullName>
    </submittedName>
</protein>
<evidence type="ECO:0000313" key="3">
    <source>
        <dbReference type="Proteomes" id="UP000583929"/>
    </source>
</evidence>
<proteinExistence type="predicted"/>
<dbReference type="PANTHER" id="PTHR35512:SF1">
    <property type="entry name" value="OS11G0550900 PROTEIN"/>
    <property type="match status" value="1"/>
</dbReference>
<reference evidence="2 3" key="1">
    <citation type="journal article" date="2020" name="bioRxiv">
        <title>Sequence and annotation of 42 cannabis genomes reveals extensive copy number variation in cannabinoid synthesis and pathogen resistance genes.</title>
        <authorList>
            <person name="Mckernan K.J."/>
            <person name="Helbert Y."/>
            <person name="Kane L.T."/>
            <person name="Ebling H."/>
            <person name="Zhang L."/>
            <person name="Liu B."/>
            <person name="Eaton Z."/>
            <person name="Mclaughlin S."/>
            <person name="Kingan S."/>
            <person name="Baybayan P."/>
            <person name="Concepcion G."/>
            <person name="Jordan M."/>
            <person name="Riva A."/>
            <person name="Barbazuk W."/>
            <person name="Harkins T."/>
        </authorList>
    </citation>
    <scope>NUCLEOTIDE SEQUENCE [LARGE SCALE GENOMIC DNA]</scope>
    <source>
        <strain evidence="3">cv. Jamaican Lion 4</strain>
        <tissue evidence="2">Leaf</tissue>
    </source>
</reference>